<feature type="transmembrane region" description="Helical" evidence="1">
    <location>
        <begin position="21"/>
        <end position="44"/>
    </location>
</feature>
<reference evidence="3" key="1">
    <citation type="submission" date="2018-07" db="EMBL/GenBank/DDBJ databases">
        <title>Genome sequencing of Paracoccus sp. SC2-6.</title>
        <authorList>
            <person name="Heo J."/>
            <person name="Kim S.-J."/>
            <person name="Kwon S.-W."/>
        </authorList>
    </citation>
    <scope>NUCLEOTIDE SEQUENCE [LARGE SCALE GENOMIC DNA]</scope>
    <source>
        <strain evidence="3">SC2-6</strain>
    </source>
</reference>
<evidence type="ECO:0000313" key="2">
    <source>
        <dbReference type="EMBL" id="AXC50388.1"/>
    </source>
</evidence>
<evidence type="ECO:0000256" key="1">
    <source>
        <dbReference type="SAM" id="Phobius"/>
    </source>
</evidence>
<sequence>MFDYARKMQLAVQDMGRRAGLKAGAGVVALLALGFLLAALWTFLARNLGWGPLGASLAIGILFCVIAGVLWATSSTPKHTVPSTDELKREIEARVSLATDVALDKAKAKAREVADLAGNKANELMDQAALKANSFVDGTEAKVQQFTRNAAQNAAEKVGLTPQFFSEAQEMTDRVVHSRAMPAAGVIGAFAVGLTLASKLAGRRRDDAWDDWDGDDWDEDRY</sequence>
<evidence type="ECO:0000313" key="3">
    <source>
        <dbReference type="Proteomes" id="UP000252023"/>
    </source>
</evidence>
<accession>A0A344PLY3</accession>
<protein>
    <submittedName>
        <fullName evidence="2">Phage holin family protein</fullName>
    </submittedName>
</protein>
<gene>
    <name evidence="2" type="ORF">DRW48_12460</name>
</gene>
<keyword evidence="3" id="KW-1185">Reference proteome</keyword>
<dbReference type="InterPro" id="IPR009937">
    <property type="entry name" value="Phage_holin_3_6"/>
</dbReference>
<keyword evidence="1" id="KW-0472">Membrane</keyword>
<keyword evidence="1" id="KW-1133">Transmembrane helix</keyword>
<dbReference type="EMBL" id="CP030918">
    <property type="protein sequence ID" value="AXC50388.1"/>
    <property type="molecule type" value="Genomic_DNA"/>
</dbReference>
<keyword evidence="1" id="KW-0812">Transmembrane</keyword>
<dbReference type="KEGG" id="pars:DRW48_12460"/>
<organism evidence="2 3">
    <name type="scientific">Paracoccus suum</name>
    <dbReference type="NCBI Taxonomy" id="2259340"/>
    <lineage>
        <taxon>Bacteria</taxon>
        <taxon>Pseudomonadati</taxon>
        <taxon>Pseudomonadota</taxon>
        <taxon>Alphaproteobacteria</taxon>
        <taxon>Rhodobacterales</taxon>
        <taxon>Paracoccaceae</taxon>
        <taxon>Paracoccus</taxon>
    </lineage>
</organism>
<name>A0A344PLY3_9RHOB</name>
<proteinExistence type="predicted"/>
<dbReference type="AlphaFoldDB" id="A0A344PLY3"/>
<dbReference type="RefSeq" id="WP_114076705.1">
    <property type="nucleotide sequence ID" value="NZ_CP030918.1"/>
</dbReference>
<dbReference type="Proteomes" id="UP000252023">
    <property type="component" value="Chromosome"/>
</dbReference>
<feature type="transmembrane region" description="Helical" evidence="1">
    <location>
        <begin position="50"/>
        <end position="72"/>
    </location>
</feature>
<dbReference type="OrthoDB" id="7773672at2"/>
<dbReference type="Pfam" id="PF07332">
    <property type="entry name" value="Phage_holin_3_6"/>
    <property type="match status" value="1"/>
</dbReference>